<dbReference type="SUPFAM" id="SSF52833">
    <property type="entry name" value="Thioredoxin-like"/>
    <property type="match status" value="1"/>
</dbReference>
<evidence type="ECO:0000313" key="4">
    <source>
        <dbReference type="Proteomes" id="UP000184462"/>
    </source>
</evidence>
<dbReference type="InterPro" id="IPR036249">
    <property type="entry name" value="Thioredoxin-like_sf"/>
</dbReference>
<evidence type="ECO:0000313" key="3">
    <source>
        <dbReference type="EMBL" id="SHE31855.1"/>
    </source>
</evidence>
<dbReference type="PANTHER" id="PTHR42852">
    <property type="entry name" value="THIOL:DISULFIDE INTERCHANGE PROTEIN DSBE"/>
    <property type="match status" value="1"/>
</dbReference>
<evidence type="ECO:0000259" key="2">
    <source>
        <dbReference type="PROSITE" id="PS51352"/>
    </source>
</evidence>
<dbReference type="EMBL" id="FQTW01000001">
    <property type="protein sequence ID" value="SHE31855.1"/>
    <property type="molecule type" value="Genomic_DNA"/>
</dbReference>
<dbReference type="OrthoDB" id="6399635at2"/>
<feature type="signal peptide" evidence="1">
    <location>
        <begin position="1"/>
        <end position="21"/>
    </location>
</feature>
<dbReference type="Pfam" id="PF14289">
    <property type="entry name" value="DUF4369"/>
    <property type="match status" value="1"/>
</dbReference>
<proteinExistence type="predicted"/>
<gene>
    <name evidence="3" type="ORF">SAMN05444278_101171</name>
</gene>
<dbReference type="PANTHER" id="PTHR42852:SF13">
    <property type="entry name" value="PROTEIN DIPZ"/>
    <property type="match status" value="1"/>
</dbReference>
<accession>A0A1M4SI19</accession>
<dbReference type="InterPro" id="IPR050553">
    <property type="entry name" value="Thioredoxin_ResA/DsbE_sf"/>
</dbReference>
<dbReference type="PROSITE" id="PS51257">
    <property type="entry name" value="PROKAR_LIPOPROTEIN"/>
    <property type="match status" value="1"/>
</dbReference>
<dbReference type="AlphaFoldDB" id="A0A1M4SI19"/>
<dbReference type="RefSeq" id="WP_083574436.1">
    <property type="nucleotide sequence ID" value="NZ_FQTW01000001.1"/>
</dbReference>
<keyword evidence="1" id="KW-0732">Signal</keyword>
<dbReference type="InterPro" id="IPR013766">
    <property type="entry name" value="Thioredoxin_domain"/>
</dbReference>
<dbReference type="Gene3D" id="3.40.30.10">
    <property type="entry name" value="Glutaredoxin"/>
    <property type="match status" value="1"/>
</dbReference>
<name>A0A1M4SI19_9FLAO</name>
<feature type="domain" description="Thioredoxin" evidence="2">
    <location>
        <begin position="318"/>
        <end position="456"/>
    </location>
</feature>
<organism evidence="3 4">
    <name type="scientific">Psychroflexus salarius</name>
    <dbReference type="NCBI Taxonomy" id="1155689"/>
    <lineage>
        <taxon>Bacteria</taxon>
        <taxon>Pseudomonadati</taxon>
        <taxon>Bacteroidota</taxon>
        <taxon>Flavobacteriia</taxon>
        <taxon>Flavobacteriales</taxon>
        <taxon>Flavobacteriaceae</taxon>
        <taxon>Psychroflexus</taxon>
    </lineage>
</organism>
<dbReference type="STRING" id="1155689.SAMN05444278_101171"/>
<reference evidence="3 4" key="1">
    <citation type="submission" date="2016-11" db="EMBL/GenBank/DDBJ databases">
        <authorList>
            <person name="Jaros S."/>
            <person name="Januszkiewicz K."/>
            <person name="Wedrychowicz H."/>
        </authorList>
    </citation>
    <scope>NUCLEOTIDE SEQUENCE [LARGE SCALE GENOMIC DNA]</scope>
    <source>
        <strain evidence="3 4">DSM 25661</strain>
    </source>
</reference>
<feature type="chain" id="PRO_5013313574" description="Thioredoxin domain-containing protein" evidence="1">
    <location>
        <begin position="22"/>
        <end position="456"/>
    </location>
</feature>
<dbReference type="Pfam" id="PF13905">
    <property type="entry name" value="Thioredoxin_8"/>
    <property type="match status" value="1"/>
</dbReference>
<dbReference type="InterPro" id="IPR025380">
    <property type="entry name" value="DUF4369"/>
</dbReference>
<dbReference type="Proteomes" id="UP000184462">
    <property type="component" value="Unassembled WGS sequence"/>
</dbReference>
<keyword evidence="4" id="KW-1185">Reference proteome</keyword>
<dbReference type="PROSITE" id="PS51352">
    <property type="entry name" value="THIOREDOXIN_2"/>
    <property type="match status" value="1"/>
</dbReference>
<sequence length="456" mass="52630">MRYYYLFFLVVISFSCKMLNAQQIKGQVNFDKVENVKLFKYRGNDKVLIDSTAINNGFFSLSYNSPYNSMGSIVIDDTYEALVVLGGESIEFSAKLYDNDLELNFSKGRENKLLANYTKAYPFIKNSISALEYLEDLYGNLPQNKAQSQAIELYGKEIKRLQLFEHQFDKQIDTTIILKHYLPLKRLLSNLAEIAKYEPNKHENVLKQLARIDYASDFLFNSGILNESISYHIWFIANVIEDDGLSIKKINQLIKSILSSTQHDNYKFNTASALLLEILQKGKRTENLIYLKRLLNQETYACSADSELLASLQRISSLKLGAKSPDFDFPSIINNTDTTIEKFSELQSTYKLLVFAGSWCSHCRRQIPKLNTYKRLFNKYNVKVVLFSVEHAKSEFYEFTNNLDFLSMTDLKGWKSDVVQSFKVKATPTYFIVNQDNQLVLKPNNLIDISNWLSKL</sequence>
<evidence type="ECO:0000256" key="1">
    <source>
        <dbReference type="SAM" id="SignalP"/>
    </source>
</evidence>
<dbReference type="InterPro" id="IPR012336">
    <property type="entry name" value="Thioredoxin-like_fold"/>
</dbReference>
<protein>
    <recommendedName>
        <fullName evidence="2">Thioredoxin domain-containing protein</fullName>
    </recommendedName>
</protein>